<keyword evidence="4" id="KW-0175">Coiled coil</keyword>
<evidence type="ECO:0000256" key="7">
    <source>
        <dbReference type="SAM" id="SignalP"/>
    </source>
</evidence>
<evidence type="ECO:0000259" key="8">
    <source>
        <dbReference type="PROSITE" id="PS50948"/>
    </source>
</evidence>
<evidence type="ECO:0000256" key="1">
    <source>
        <dbReference type="ARBA" id="ARBA00004613"/>
    </source>
</evidence>
<evidence type="ECO:0000256" key="2">
    <source>
        <dbReference type="ARBA" id="ARBA00022525"/>
    </source>
</evidence>
<keyword evidence="6" id="KW-0325">Glycoprotein</keyword>
<dbReference type="SUPFAM" id="SSF56496">
    <property type="entry name" value="Fibrinogen C-terminal domain-like"/>
    <property type="match status" value="1"/>
</dbReference>
<evidence type="ECO:0000259" key="9">
    <source>
        <dbReference type="PROSITE" id="PS51406"/>
    </source>
</evidence>
<name>A0A914AFT4_PATMI</name>
<feature type="domain" description="Fibrinogen C-terminal" evidence="9">
    <location>
        <begin position="107"/>
        <end position="328"/>
    </location>
</feature>
<comment type="subcellular location">
    <subcellularLocation>
        <location evidence="1">Secreted</location>
    </subcellularLocation>
</comment>
<evidence type="ECO:0000256" key="5">
    <source>
        <dbReference type="ARBA" id="ARBA00023157"/>
    </source>
</evidence>
<accession>A0A914AFT4</accession>
<protein>
    <recommendedName>
        <fullName evidence="12">Fibrinogen C-terminal domain-containing protein</fullName>
    </recommendedName>
</protein>
<proteinExistence type="predicted"/>
<evidence type="ECO:0000313" key="10">
    <source>
        <dbReference type="EnsemblMetazoa" id="XP_038062234.1"/>
    </source>
</evidence>
<dbReference type="PANTHER" id="PTHR47221">
    <property type="entry name" value="FIBRINOGEN ALPHA CHAIN"/>
    <property type="match status" value="1"/>
</dbReference>
<evidence type="ECO:0000256" key="6">
    <source>
        <dbReference type="ARBA" id="ARBA00023180"/>
    </source>
</evidence>
<dbReference type="OMA" id="WELRADM"/>
<dbReference type="GO" id="GO:0030674">
    <property type="term" value="F:protein-macromolecule adaptor activity"/>
    <property type="evidence" value="ECO:0007669"/>
    <property type="project" value="TreeGrafter"/>
</dbReference>
<dbReference type="GO" id="GO:0034116">
    <property type="term" value="P:positive regulation of heterotypic cell-cell adhesion"/>
    <property type="evidence" value="ECO:0007669"/>
    <property type="project" value="TreeGrafter"/>
</dbReference>
<dbReference type="Gene3D" id="3.90.215.10">
    <property type="entry name" value="Gamma Fibrinogen, chain A, domain 1"/>
    <property type="match status" value="1"/>
</dbReference>
<dbReference type="Pfam" id="PF00147">
    <property type="entry name" value="Fibrinogen_C"/>
    <property type="match status" value="1"/>
</dbReference>
<dbReference type="Gene3D" id="3.50.4.10">
    <property type="entry name" value="Hepatocyte Growth Factor"/>
    <property type="match status" value="1"/>
</dbReference>
<dbReference type="PROSITE" id="PS50948">
    <property type="entry name" value="PAN"/>
    <property type="match status" value="1"/>
</dbReference>
<dbReference type="Pfam" id="PF00024">
    <property type="entry name" value="PAN_1"/>
    <property type="match status" value="1"/>
</dbReference>
<evidence type="ECO:0008006" key="12">
    <source>
        <dbReference type="Google" id="ProtNLM"/>
    </source>
</evidence>
<dbReference type="InterPro" id="IPR036056">
    <property type="entry name" value="Fibrinogen-like_C"/>
</dbReference>
<dbReference type="InterPro" id="IPR003609">
    <property type="entry name" value="Pan_app"/>
</dbReference>
<keyword evidence="2" id="KW-0964">Secreted</keyword>
<dbReference type="InterPro" id="IPR037579">
    <property type="entry name" value="FIB_ANG-like"/>
</dbReference>
<keyword evidence="5" id="KW-1015">Disulfide bond</keyword>
<keyword evidence="11" id="KW-1185">Reference proteome</keyword>
<dbReference type="InterPro" id="IPR002181">
    <property type="entry name" value="Fibrinogen_a/b/g_C_dom"/>
</dbReference>
<feature type="chain" id="PRO_5036711239" description="Fibrinogen C-terminal domain-containing protein" evidence="7">
    <location>
        <begin position="18"/>
        <end position="331"/>
    </location>
</feature>
<dbReference type="SMART" id="SM00473">
    <property type="entry name" value="PAN_AP"/>
    <property type="match status" value="1"/>
</dbReference>
<feature type="domain" description="Apple" evidence="8">
    <location>
        <begin position="19"/>
        <end position="100"/>
    </location>
</feature>
<dbReference type="EnsemblMetazoa" id="XM_038206306.1">
    <property type="protein sequence ID" value="XP_038062234.1"/>
    <property type="gene ID" value="LOC119732671"/>
</dbReference>
<dbReference type="SUPFAM" id="SSF57414">
    <property type="entry name" value="Hairpin loop containing domain-like"/>
    <property type="match status" value="1"/>
</dbReference>
<dbReference type="NCBIfam" id="NF040941">
    <property type="entry name" value="GGGWT_bact"/>
    <property type="match status" value="1"/>
</dbReference>
<dbReference type="AlphaFoldDB" id="A0A914AFT4"/>
<dbReference type="OrthoDB" id="6145874at2759"/>
<evidence type="ECO:0000256" key="4">
    <source>
        <dbReference type="ARBA" id="ARBA00023054"/>
    </source>
</evidence>
<evidence type="ECO:0000313" key="11">
    <source>
        <dbReference type="Proteomes" id="UP000887568"/>
    </source>
</evidence>
<dbReference type="CDD" id="cd00087">
    <property type="entry name" value="FReD"/>
    <property type="match status" value="1"/>
</dbReference>
<organism evidence="10 11">
    <name type="scientific">Patiria miniata</name>
    <name type="common">Bat star</name>
    <name type="synonym">Asterina miniata</name>
    <dbReference type="NCBI Taxonomy" id="46514"/>
    <lineage>
        <taxon>Eukaryota</taxon>
        <taxon>Metazoa</taxon>
        <taxon>Echinodermata</taxon>
        <taxon>Eleutherozoa</taxon>
        <taxon>Asterozoa</taxon>
        <taxon>Asteroidea</taxon>
        <taxon>Valvatacea</taxon>
        <taxon>Valvatida</taxon>
        <taxon>Asterinidae</taxon>
        <taxon>Patiria</taxon>
    </lineage>
</organism>
<dbReference type="GO" id="GO:0005201">
    <property type="term" value="F:extracellular matrix structural constituent"/>
    <property type="evidence" value="ECO:0007669"/>
    <property type="project" value="TreeGrafter"/>
</dbReference>
<dbReference type="Proteomes" id="UP000887568">
    <property type="component" value="Unplaced"/>
</dbReference>
<dbReference type="SMART" id="SM00186">
    <property type="entry name" value="FBG"/>
    <property type="match status" value="1"/>
</dbReference>
<dbReference type="InterPro" id="IPR014716">
    <property type="entry name" value="Fibrinogen_a/b/g_C_1"/>
</dbReference>
<evidence type="ECO:0000256" key="3">
    <source>
        <dbReference type="ARBA" id="ARBA00022729"/>
    </source>
</evidence>
<dbReference type="PROSITE" id="PS51406">
    <property type="entry name" value="FIBRINOGEN_C_2"/>
    <property type="match status" value="1"/>
</dbReference>
<dbReference type="GO" id="GO:0005577">
    <property type="term" value="C:fibrinogen complex"/>
    <property type="evidence" value="ECO:0007669"/>
    <property type="project" value="TreeGrafter"/>
</dbReference>
<sequence length="331" mass="37655">MSLAGLLLILLVKRCHCQCRHWLTPEFHFASNRILHGHVFQTKTISSAVICGRDCSMDPQCASFNYDAGSHLCELNNQTRLQSPYAFVEKQESFYFDSNYETSFFSAPDAEKYTSCQMLRNAGYDSAIYTIYPYGIAEGLQVYCDMETDGGGWIVFQRRQDGSVNFTRNWTDYQSGFGNLSGEFWLGNEALRLLTETGQWQLRVDLEDWKGNTAWAEYGEFGVSGDKYTLRVGSFNPTSTAGDALAHHNARHFSTWDQDNDSVGSSNCANKYGGGWWFRKCFVYGCHLNGIYMHCQTPCSQSANGLQWFPWKLNYSLKQSKIKLRETTITA</sequence>
<dbReference type="PANTHER" id="PTHR47221:SF6">
    <property type="entry name" value="FIBRINOGEN ALPHA CHAIN"/>
    <property type="match status" value="1"/>
</dbReference>
<dbReference type="RefSeq" id="XP_038062234.1">
    <property type="nucleotide sequence ID" value="XM_038206306.1"/>
</dbReference>
<feature type="signal peptide" evidence="7">
    <location>
        <begin position="1"/>
        <end position="17"/>
    </location>
</feature>
<keyword evidence="3 7" id="KW-0732">Signal</keyword>
<dbReference type="GeneID" id="119732671"/>
<reference evidence="10" key="1">
    <citation type="submission" date="2022-11" db="UniProtKB">
        <authorList>
            <consortium name="EnsemblMetazoa"/>
        </authorList>
    </citation>
    <scope>IDENTIFICATION</scope>
</reference>